<evidence type="ECO:0000313" key="1">
    <source>
        <dbReference type="EMBL" id="TDQ45574.1"/>
    </source>
</evidence>
<dbReference type="RefSeq" id="WP_133592642.1">
    <property type="nucleotide sequence ID" value="NZ_CP037953.1"/>
</dbReference>
<keyword evidence="2" id="KW-1185">Reference proteome</keyword>
<gene>
    <name evidence="1" type="ORF">EV696_11942</name>
</gene>
<accession>A0A4R6UQN5</accession>
<dbReference type="AlphaFoldDB" id="A0A4R6UQN5"/>
<proteinExistence type="predicted"/>
<dbReference type="OrthoDB" id="4048724at2"/>
<sequence length="237" mass="27015">MFNADAHIEVKTIAGQLPVLVIDDALLNPQALVQMAVKHRDLFGYSPLNAYPGVGVTLPDAITAEMNQWLLTTARRYLPFRRIVESYTRLTMVTLPPEKLQPRQWLCHRDRPQQPLNQGVLASVLYLFKNEALGGTNFFLPKQQGEPLARMIHDSGQMSASEFGERYGFRPGYFNESNHWFEKVLNIPARWNRLIVYDGNIFHCGDIRSTNALSDDPEQGRLTFNGFFTCRKPLSCT</sequence>
<protein>
    <recommendedName>
        <fullName evidence="3">Phytanoyl-CoA dioxygenase PhyH</fullName>
    </recommendedName>
</protein>
<organism evidence="1 2">
    <name type="scientific">Permianibacter aggregans</name>
    <dbReference type="NCBI Taxonomy" id="1510150"/>
    <lineage>
        <taxon>Bacteria</taxon>
        <taxon>Pseudomonadati</taxon>
        <taxon>Pseudomonadota</taxon>
        <taxon>Gammaproteobacteria</taxon>
        <taxon>Pseudomonadales</taxon>
        <taxon>Pseudomonadaceae</taxon>
        <taxon>Permianibacter</taxon>
    </lineage>
</organism>
<dbReference type="Proteomes" id="UP000295375">
    <property type="component" value="Unassembled WGS sequence"/>
</dbReference>
<dbReference type="Pfam" id="PF20043">
    <property type="entry name" value="DUF6445"/>
    <property type="match status" value="1"/>
</dbReference>
<name>A0A4R6UQN5_9GAMM</name>
<reference evidence="1 2" key="1">
    <citation type="submission" date="2019-03" db="EMBL/GenBank/DDBJ databases">
        <title>Genomic Encyclopedia of Type Strains, Phase IV (KMG-IV): sequencing the most valuable type-strain genomes for metagenomic binning, comparative biology and taxonomic classification.</title>
        <authorList>
            <person name="Goeker M."/>
        </authorList>
    </citation>
    <scope>NUCLEOTIDE SEQUENCE [LARGE SCALE GENOMIC DNA]</scope>
    <source>
        <strain evidence="1 2">DSM 103792</strain>
    </source>
</reference>
<dbReference type="InterPro" id="IPR045617">
    <property type="entry name" value="DUF6445"/>
</dbReference>
<comment type="caution">
    <text evidence="1">The sequence shown here is derived from an EMBL/GenBank/DDBJ whole genome shotgun (WGS) entry which is preliminary data.</text>
</comment>
<dbReference type="EMBL" id="SNYM01000019">
    <property type="protein sequence ID" value="TDQ45574.1"/>
    <property type="molecule type" value="Genomic_DNA"/>
</dbReference>
<evidence type="ECO:0008006" key="3">
    <source>
        <dbReference type="Google" id="ProtNLM"/>
    </source>
</evidence>
<evidence type="ECO:0000313" key="2">
    <source>
        <dbReference type="Proteomes" id="UP000295375"/>
    </source>
</evidence>